<protein>
    <submittedName>
        <fullName evidence="4">TrmB family transcriptional regulator</fullName>
    </submittedName>
</protein>
<dbReference type="EMBL" id="LT671858">
    <property type="protein sequence ID" value="SIM33330.1"/>
    <property type="molecule type" value="Genomic_DNA"/>
</dbReference>
<comment type="similarity">
    <text evidence="1">Belongs to the transcriptional regulator TrmB family.</text>
</comment>
<dbReference type="Gene3D" id="3.30.870.10">
    <property type="entry name" value="Endonuclease Chain A"/>
    <property type="match status" value="1"/>
</dbReference>
<evidence type="ECO:0000256" key="1">
    <source>
        <dbReference type="ARBA" id="ARBA00007287"/>
    </source>
</evidence>
<dbReference type="InterPro" id="IPR051797">
    <property type="entry name" value="TrmB-like"/>
</dbReference>
<dbReference type="Pfam" id="PF01978">
    <property type="entry name" value="TrmB"/>
    <property type="match status" value="1"/>
</dbReference>
<gene>
    <name evidence="4" type="ORF">CSP5_0155</name>
</gene>
<proteinExistence type="inferred from homology"/>
<dbReference type="InterPro" id="IPR002831">
    <property type="entry name" value="Tscrpt_reg_TrmB_N"/>
</dbReference>
<dbReference type="SUPFAM" id="SSF46785">
    <property type="entry name" value="Winged helix' DNA-binding domain"/>
    <property type="match status" value="1"/>
</dbReference>
<evidence type="ECO:0000313" key="5">
    <source>
        <dbReference type="Proteomes" id="UP000195607"/>
    </source>
</evidence>
<dbReference type="Proteomes" id="UP000195607">
    <property type="component" value="Chromosome I"/>
</dbReference>
<sequence length="339" mass="38932">MVEEEIFEELERFHLSKYEIKAYSCLLLNGAMKPTDIIKETGIPQPRIYDILGKLQRKGLVIISSRLKKSYEAVMPEEAFKSELDDMKKYLSSLEDYVKKSRKNFPVRVPNMLFIQNSSTAENKLENAIENAESEILFSLPSEKIMTLISSLKKAHQNGVTLCFVLNNNLDRKIIDIISEIGILKTSEMTNAEMVIIDRKISFFNGRSVSLESNYSVFLQEDELMDIMSYYYFFMNWLPANYIIDFNFYKHEFKVTTSWLACDAIENLMAKGKRLRATVLGVMNEEIITIGGDVISITRIPGKIQSFNILSENGEITVGGRNGKLEQVKMIDVTFYIIH</sequence>
<dbReference type="Gene3D" id="1.10.10.10">
    <property type="entry name" value="Winged helix-like DNA-binding domain superfamily/Winged helix DNA-binding domain"/>
    <property type="match status" value="1"/>
</dbReference>
<dbReference type="GeneID" id="41587464"/>
<organism evidence="4 5">
    <name type="scientific">Cuniculiplasma divulgatum</name>
    <dbReference type="NCBI Taxonomy" id="1673428"/>
    <lineage>
        <taxon>Archaea</taxon>
        <taxon>Methanobacteriati</taxon>
        <taxon>Thermoplasmatota</taxon>
        <taxon>Thermoplasmata</taxon>
        <taxon>Thermoplasmatales</taxon>
        <taxon>Cuniculiplasmataceae</taxon>
        <taxon>Cuniculiplasma</taxon>
    </lineage>
</organism>
<reference evidence="4 5" key="1">
    <citation type="submission" date="2016-04" db="EMBL/GenBank/DDBJ databases">
        <authorList>
            <person name="Evans L.H."/>
            <person name="Alamgir A."/>
            <person name="Owens N."/>
            <person name="Weber N.D."/>
            <person name="Virtaneva K."/>
            <person name="Barbian K."/>
            <person name="Babar A."/>
            <person name="Rosenke K."/>
        </authorList>
    </citation>
    <scope>NUCLEOTIDE SEQUENCE [LARGE SCALE GENOMIC DNA]</scope>
    <source>
        <strain evidence="5">S5(T) (JCM 30642 \VKM B-2941)</strain>
    </source>
</reference>
<accession>A0A1N5SBK6</accession>
<dbReference type="AlphaFoldDB" id="A0A1N5SBK6"/>
<name>A0A1N5SBK6_9ARCH</name>
<dbReference type="InterPro" id="IPR036390">
    <property type="entry name" value="WH_DNA-bd_sf"/>
</dbReference>
<evidence type="ECO:0000313" key="4">
    <source>
        <dbReference type="EMBL" id="SIM33330.1"/>
    </source>
</evidence>
<feature type="domain" description="Transcription regulator TrmB C-terminal" evidence="3">
    <location>
        <begin position="114"/>
        <end position="335"/>
    </location>
</feature>
<evidence type="ECO:0000259" key="3">
    <source>
        <dbReference type="Pfam" id="PF11495"/>
    </source>
</evidence>
<dbReference type="InterPro" id="IPR021586">
    <property type="entry name" value="Tscrpt_reg_TrmB_C"/>
</dbReference>
<dbReference type="SUPFAM" id="SSF159071">
    <property type="entry name" value="TrmB C-terminal domain-like"/>
    <property type="match status" value="1"/>
</dbReference>
<dbReference type="InterPro" id="IPR036388">
    <property type="entry name" value="WH-like_DNA-bd_sf"/>
</dbReference>
<dbReference type="PANTHER" id="PTHR34293">
    <property type="entry name" value="HTH-TYPE TRANSCRIPTIONAL REGULATOR TRMBL2"/>
    <property type="match status" value="1"/>
</dbReference>
<dbReference type="Pfam" id="PF11495">
    <property type="entry name" value="Regulator_TrmB"/>
    <property type="match status" value="1"/>
</dbReference>
<dbReference type="PANTHER" id="PTHR34293:SF1">
    <property type="entry name" value="HTH-TYPE TRANSCRIPTIONAL REGULATOR TRMBL2"/>
    <property type="match status" value="1"/>
</dbReference>
<dbReference type="RefSeq" id="WP_148689450.1">
    <property type="nucleotide sequence ID" value="NZ_LT671858.1"/>
</dbReference>
<feature type="domain" description="Transcription regulator TrmB N-terminal" evidence="2">
    <location>
        <begin position="10"/>
        <end position="77"/>
    </location>
</feature>
<evidence type="ECO:0000259" key="2">
    <source>
        <dbReference type="Pfam" id="PF01978"/>
    </source>
</evidence>